<reference evidence="1 2" key="1">
    <citation type="submission" date="2017-07" db="EMBL/GenBank/DDBJ databases">
        <title>Draft Genome Sequences of Select Purple Nonsulfur Bacteria.</title>
        <authorList>
            <person name="Lasarre B."/>
            <person name="Mckinlay J.B."/>
        </authorList>
    </citation>
    <scope>NUCLEOTIDE SEQUENCE [LARGE SCALE GENOMIC DNA]</scope>
    <source>
        <strain evidence="1 2">DSM 5909</strain>
    </source>
</reference>
<sequence>MPTKPPPDLVRDLLSEAGAAILDKTRTLSSAAVPEAIRAAAEGVGTSLPARADLENLKARGNVALDTIWSGLASIGERGSAGFSHGWTWIGRQAEEALRFSESVFSNVGRGRSSAEVEALLQDALRKHDALIRDLQDRNAASTERLTYLHGLLVTLEQAMRGLVSEEQPNGPDHLVVLAAQRRRLDAEIQGANLAGSIVEGDIERATALVIAAAVQQRISAPEPSRQVANNAFPLLVRSWDQILAEARADCDNRCVSFDNLLTEQEQRDGISRVAAWRDEFAALHHLTPADYATAGVAGVLAALADIFLVRVPHHPGFMGIAGSDGGWLSNVIKDGFGQLLPADTVRGLERAYAVPYDASTSVRLRTPIAGLGPRTHRLHSLGHDPLLGWFFGVRDVLAGGFTAIGADGSIVVQAVDGCDPVEGARGVFGGLAEALTTVGGHMLSDVATSAGLPPPLFGAFQLLDGAMIGDSSIAEITRAMYRSGYDFRHFLAGGVCAAVVEVVVRTAFLARDLHEGRPLAEALPVGTTPRLGTTLFLAHGVAAAINGGKVAITGNPLAVNYAQWLAFFRYLVPQLHWLLVRKPREERAFVGARLDCGWAELDKDLGETWRRSFAFEPMARL</sequence>
<evidence type="ECO:0000313" key="2">
    <source>
        <dbReference type="Proteomes" id="UP000249130"/>
    </source>
</evidence>
<proteinExistence type="predicted"/>
<dbReference type="AlphaFoldDB" id="A0A327L242"/>
<name>A0A327L242_9BRAD</name>
<protein>
    <submittedName>
        <fullName evidence="1">Uncharacterized protein</fullName>
    </submittedName>
</protein>
<dbReference type="Proteomes" id="UP000249130">
    <property type="component" value="Unassembled WGS sequence"/>
</dbReference>
<dbReference type="OrthoDB" id="3193516at2"/>
<keyword evidence="2" id="KW-1185">Reference proteome</keyword>
<dbReference type="RefSeq" id="WP_111419128.1">
    <property type="nucleotide sequence ID" value="NZ_NPEX01000060.1"/>
</dbReference>
<evidence type="ECO:0000313" key="1">
    <source>
        <dbReference type="EMBL" id="RAI44045.1"/>
    </source>
</evidence>
<comment type="caution">
    <text evidence="1">The sequence shown here is derived from an EMBL/GenBank/DDBJ whole genome shotgun (WGS) entry which is preliminary data.</text>
</comment>
<accession>A0A327L242</accession>
<dbReference type="EMBL" id="NPEX01000060">
    <property type="protein sequence ID" value="RAI44045.1"/>
    <property type="molecule type" value="Genomic_DNA"/>
</dbReference>
<organism evidence="1 2">
    <name type="scientific">Rhodoplanes roseus</name>
    <dbReference type="NCBI Taxonomy" id="29409"/>
    <lineage>
        <taxon>Bacteria</taxon>
        <taxon>Pseudomonadati</taxon>
        <taxon>Pseudomonadota</taxon>
        <taxon>Alphaproteobacteria</taxon>
        <taxon>Hyphomicrobiales</taxon>
        <taxon>Nitrobacteraceae</taxon>
        <taxon>Rhodoplanes</taxon>
    </lineage>
</organism>
<gene>
    <name evidence="1" type="ORF">CH341_11250</name>
</gene>